<dbReference type="PANTHER" id="PTHR44757:SF2">
    <property type="entry name" value="BIOFILM ARCHITECTURE MAINTENANCE PROTEIN MBAA"/>
    <property type="match status" value="1"/>
</dbReference>
<dbReference type="PROSITE" id="PS50112">
    <property type="entry name" value="PAS"/>
    <property type="match status" value="1"/>
</dbReference>
<dbReference type="Gene3D" id="3.30.70.270">
    <property type="match status" value="1"/>
</dbReference>
<dbReference type="Proteomes" id="UP001273531">
    <property type="component" value="Unassembled WGS sequence"/>
</dbReference>
<evidence type="ECO:0000259" key="3">
    <source>
        <dbReference type="PROSITE" id="PS50883"/>
    </source>
</evidence>
<dbReference type="CDD" id="cd00130">
    <property type="entry name" value="PAS"/>
    <property type="match status" value="1"/>
</dbReference>
<dbReference type="InterPro" id="IPR035965">
    <property type="entry name" value="PAS-like_dom_sf"/>
</dbReference>
<evidence type="ECO:0000313" key="5">
    <source>
        <dbReference type="EMBL" id="MDV3456834.1"/>
    </source>
</evidence>
<name>A0ABU3Y627_9SPHN</name>
<dbReference type="SMART" id="SM00052">
    <property type="entry name" value="EAL"/>
    <property type="match status" value="1"/>
</dbReference>
<protein>
    <submittedName>
        <fullName evidence="5">EAL domain-containing protein</fullName>
    </submittedName>
</protein>
<organism evidence="5 6">
    <name type="scientific">Sphingomonas agrestis</name>
    <dbReference type="NCBI Taxonomy" id="3080540"/>
    <lineage>
        <taxon>Bacteria</taxon>
        <taxon>Pseudomonadati</taxon>
        <taxon>Pseudomonadota</taxon>
        <taxon>Alphaproteobacteria</taxon>
        <taxon>Sphingomonadales</taxon>
        <taxon>Sphingomonadaceae</taxon>
        <taxon>Sphingomonas</taxon>
    </lineage>
</organism>
<dbReference type="InterPro" id="IPR000700">
    <property type="entry name" value="PAS-assoc_C"/>
</dbReference>
<dbReference type="SUPFAM" id="SSF55073">
    <property type="entry name" value="Nucleotide cyclase"/>
    <property type="match status" value="1"/>
</dbReference>
<feature type="domain" description="PAS" evidence="1">
    <location>
        <begin position="42"/>
        <end position="71"/>
    </location>
</feature>
<dbReference type="Gene3D" id="3.20.20.450">
    <property type="entry name" value="EAL domain"/>
    <property type="match status" value="1"/>
</dbReference>
<dbReference type="SMART" id="SM00267">
    <property type="entry name" value="GGDEF"/>
    <property type="match status" value="1"/>
</dbReference>
<dbReference type="InterPro" id="IPR029787">
    <property type="entry name" value="Nucleotide_cyclase"/>
</dbReference>
<feature type="domain" description="GGDEF" evidence="4">
    <location>
        <begin position="180"/>
        <end position="310"/>
    </location>
</feature>
<evidence type="ECO:0000259" key="2">
    <source>
        <dbReference type="PROSITE" id="PS50113"/>
    </source>
</evidence>
<dbReference type="InterPro" id="IPR043128">
    <property type="entry name" value="Rev_trsase/Diguanyl_cyclase"/>
</dbReference>
<dbReference type="CDD" id="cd01948">
    <property type="entry name" value="EAL"/>
    <property type="match status" value="1"/>
</dbReference>
<dbReference type="PROSITE" id="PS50113">
    <property type="entry name" value="PAC"/>
    <property type="match status" value="1"/>
</dbReference>
<dbReference type="PROSITE" id="PS50883">
    <property type="entry name" value="EAL"/>
    <property type="match status" value="1"/>
</dbReference>
<dbReference type="PROSITE" id="PS50887">
    <property type="entry name" value="GGDEF"/>
    <property type="match status" value="1"/>
</dbReference>
<dbReference type="InterPro" id="IPR052155">
    <property type="entry name" value="Biofilm_reg_signaling"/>
</dbReference>
<dbReference type="InterPro" id="IPR001633">
    <property type="entry name" value="EAL_dom"/>
</dbReference>
<dbReference type="InterPro" id="IPR035919">
    <property type="entry name" value="EAL_sf"/>
</dbReference>
<feature type="domain" description="EAL" evidence="3">
    <location>
        <begin position="319"/>
        <end position="574"/>
    </location>
</feature>
<dbReference type="InterPro" id="IPR000160">
    <property type="entry name" value="GGDEF_dom"/>
</dbReference>
<evidence type="ECO:0000259" key="1">
    <source>
        <dbReference type="PROSITE" id="PS50112"/>
    </source>
</evidence>
<dbReference type="PANTHER" id="PTHR44757">
    <property type="entry name" value="DIGUANYLATE CYCLASE DGCP"/>
    <property type="match status" value="1"/>
</dbReference>
<reference evidence="5 6" key="1">
    <citation type="submission" date="2023-10" db="EMBL/GenBank/DDBJ databases">
        <title>Sphingomonas sp. HF-S4 16S ribosomal RNA gene Genome sequencing and assembly.</title>
        <authorList>
            <person name="Lee H."/>
        </authorList>
    </citation>
    <scope>NUCLEOTIDE SEQUENCE [LARGE SCALE GENOMIC DNA]</scope>
    <source>
        <strain evidence="5 6">HF-S4</strain>
    </source>
</reference>
<dbReference type="Pfam" id="PF13426">
    <property type="entry name" value="PAS_9"/>
    <property type="match status" value="1"/>
</dbReference>
<gene>
    <name evidence="5" type="ORF">RZN05_07560</name>
</gene>
<feature type="domain" description="PAC" evidence="2">
    <location>
        <begin position="98"/>
        <end position="152"/>
    </location>
</feature>
<evidence type="ECO:0000313" key="6">
    <source>
        <dbReference type="Proteomes" id="UP001273531"/>
    </source>
</evidence>
<proteinExistence type="predicted"/>
<comment type="caution">
    <text evidence="5">The sequence shown here is derived from an EMBL/GenBank/DDBJ whole genome shotgun (WGS) entry which is preliminary data.</text>
</comment>
<evidence type="ECO:0000259" key="4">
    <source>
        <dbReference type="PROSITE" id="PS50887"/>
    </source>
</evidence>
<keyword evidence="6" id="KW-1185">Reference proteome</keyword>
<dbReference type="Gene3D" id="3.30.450.20">
    <property type="entry name" value="PAS domain"/>
    <property type="match status" value="1"/>
</dbReference>
<dbReference type="NCBIfam" id="TIGR00254">
    <property type="entry name" value="GGDEF"/>
    <property type="match status" value="1"/>
</dbReference>
<dbReference type="Pfam" id="PF00990">
    <property type="entry name" value="GGDEF"/>
    <property type="match status" value="1"/>
</dbReference>
<dbReference type="Pfam" id="PF00563">
    <property type="entry name" value="EAL"/>
    <property type="match status" value="1"/>
</dbReference>
<dbReference type="NCBIfam" id="TIGR00229">
    <property type="entry name" value="sensory_box"/>
    <property type="match status" value="1"/>
</dbReference>
<dbReference type="SUPFAM" id="SSF55785">
    <property type="entry name" value="PYP-like sensor domain (PAS domain)"/>
    <property type="match status" value="1"/>
</dbReference>
<dbReference type="CDD" id="cd01949">
    <property type="entry name" value="GGDEF"/>
    <property type="match status" value="1"/>
</dbReference>
<dbReference type="InterPro" id="IPR000014">
    <property type="entry name" value="PAS"/>
</dbReference>
<dbReference type="RefSeq" id="WP_317226002.1">
    <property type="nucleotide sequence ID" value="NZ_JAWJEJ010000001.1"/>
</dbReference>
<sequence>MKIDLDFGGSPAARRRRRDTRESELENLAAFHREALDHAAIVAVTDAHGTITSVNQKFCDLSGFSEAELIGANHRIVRSGFHDRSFFVDLYRTISRGRVWHGTLCNRSKNGALYWVDTTIVPHRDTQGRIASYTAIRFDVTPLKEAEQRLWNLANVDPLTGLPNRRRVLELMSHAIEAGEPLAIAILDLDHFKEVNDTAGHDAGDALLVHVATQLGDALAEGDAIGRLGGDEFALIVQTSGISVGSRMAEILETLDPSREIVPGFAASASMGFACFPEDGSSAAELLKCADMALYAAKRKGRNRTQRFELAYRTEADRIAGLRSRVRHALAAGEMTLLYQPIISTEAPGEMNFEALLRWDDPKSGRASPAAFLEALEDEHTASEIGRFVVNRALGQIESWTAAGIDFGSIAINATLADFRATGFIESILAAVNSRRIAPERLCVEITEGMLLDRNGGIVKRAVDRLHDAGIRIAFDDFGTGFASLTHLRSLPIDHVKIDRSFIDAVCRDSKDRVIVESVIRLAHRLGLGVVAEGVETKEQLEALRDFGCDRIQGFLIAPALEADEAVSFGRSVDWRLAEPVECHSID</sequence>
<dbReference type="EMBL" id="JAWJEJ010000001">
    <property type="protein sequence ID" value="MDV3456834.1"/>
    <property type="molecule type" value="Genomic_DNA"/>
</dbReference>
<dbReference type="SUPFAM" id="SSF141868">
    <property type="entry name" value="EAL domain-like"/>
    <property type="match status" value="1"/>
</dbReference>
<accession>A0ABU3Y627</accession>